<keyword evidence="3" id="KW-1185">Reference proteome</keyword>
<keyword evidence="1" id="KW-0812">Transmembrane</keyword>
<dbReference type="OrthoDB" id="9971975at2"/>
<keyword evidence="1" id="KW-0472">Membrane</keyword>
<sequence length="137" mass="15868">MFKRIDKLRVGSLFFLAAGFLFVLFINFSTKEQNFFCAGTEMVDGKDSPTSFFLKFERFRWFILWSDDDGSAWVETQDGQVYYFAYLDDSGVDWNFADQKFLIPPFGKFSSISNKAMIGIRDGFVVEGECQKSPNYK</sequence>
<reference evidence="2 3" key="1">
    <citation type="submission" date="2014-03" db="EMBL/GenBank/DDBJ databases">
        <title>The draft genome sequence of Thalassospira alkalitolerans JCM 18968.</title>
        <authorList>
            <person name="Lai Q."/>
            <person name="Shao Z."/>
        </authorList>
    </citation>
    <scope>NUCLEOTIDE SEQUENCE [LARGE SCALE GENOMIC DNA]</scope>
    <source>
        <strain evidence="2 3">JCM 18968</strain>
    </source>
</reference>
<protein>
    <recommendedName>
        <fullName evidence="4">Lipoprotein</fullName>
    </recommendedName>
</protein>
<evidence type="ECO:0000313" key="2">
    <source>
        <dbReference type="EMBL" id="OSQ42457.1"/>
    </source>
</evidence>
<gene>
    <name evidence="2" type="ORF">TALK_21555</name>
</gene>
<dbReference type="EMBL" id="JFKB01000035">
    <property type="protein sequence ID" value="OSQ42457.1"/>
    <property type="molecule type" value="Genomic_DNA"/>
</dbReference>
<comment type="caution">
    <text evidence="2">The sequence shown here is derived from an EMBL/GenBank/DDBJ whole genome shotgun (WGS) entry which is preliminary data.</text>
</comment>
<organism evidence="2 3">
    <name type="scientific">Thalassospira alkalitolerans</name>
    <dbReference type="NCBI Taxonomy" id="1293890"/>
    <lineage>
        <taxon>Bacteria</taxon>
        <taxon>Pseudomonadati</taxon>
        <taxon>Pseudomonadota</taxon>
        <taxon>Alphaproteobacteria</taxon>
        <taxon>Rhodospirillales</taxon>
        <taxon>Thalassospiraceae</taxon>
        <taxon>Thalassospira</taxon>
    </lineage>
</organism>
<proteinExistence type="predicted"/>
<evidence type="ECO:0008006" key="4">
    <source>
        <dbReference type="Google" id="ProtNLM"/>
    </source>
</evidence>
<dbReference type="AlphaFoldDB" id="A0A1Y2L5I9"/>
<evidence type="ECO:0000256" key="1">
    <source>
        <dbReference type="SAM" id="Phobius"/>
    </source>
</evidence>
<name>A0A1Y2L5I9_9PROT</name>
<feature type="transmembrane region" description="Helical" evidence="1">
    <location>
        <begin position="12"/>
        <end position="30"/>
    </location>
</feature>
<evidence type="ECO:0000313" key="3">
    <source>
        <dbReference type="Proteomes" id="UP000193396"/>
    </source>
</evidence>
<dbReference type="Proteomes" id="UP000193396">
    <property type="component" value="Unassembled WGS sequence"/>
</dbReference>
<keyword evidence="1" id="KW-1133">Transmembrane helix</keyword>
<dbReference type="RefSeq" id="WP_085621229.1">
    <property type="nucleotide sequence ID" value="NZ_JFKB01000035.1"/>
</dbReference>
<accession>A0A1Y2L5I9</accession>